<name>A0A813RN53_9BILA</name>
<dbReference type="AlphaFoldDB" id="A0A813RN53"/>
<comment type="similarity">
    <text evidence="1">Belongs to the cycloisomerase 2 family.</text>
</comment>
<evidence type="ECO:0000313" key="7">
    <source>
        <dbReference type="EMBL" id="CAF3568497.1"/>
    </source>
</evidence>
<evidence type="ECO:0000313" key="6">
    <source>
        <dbReference type="EMBL" id="CAF3566704.1"/>
    </source>
</evidence>
<keyword evidence="8" id="KW-1185">Reference proteome</keyword>
<feature type="region of interest" description="Disordered" evidence="2">
    <location>
        <begin position="160"/>
        <end position="190"/>
    </location>
</feature>
<dbReference type="InterPro" id="IPR015943">
    <property type="entry name" value="WD40/YVTN_repeat-like_dom_sf"/>
</dbReference>
<dbReference type="PANTHER" id="PTHR30344:SF1">
    <property type="entry name" value="6-PHOSPHOGLUCONOLACTONASE"/>
    <property type="match status" value="1"/>
</dbReference>
<dbReference type="Proteomes" id="UP000682733">
    <property type="component" value="Unassembled WGS sequence"/>
</dbReference>
<feature type="signal peptide" evidence="3">
    <location>
        <begin position="1"/>
        <end position="18"/>
    </location>
</feature>
<evidence type="ECO:0000313" key="4">
    <source>
        <dbReference type="EMBL" id="CAF0783209.1"/>
    </source>
</evidence>
<dbReference type="FunFam" id="2.130.10.10:FF:000306">
    <property type="entry name" value="3-carboxymuconate cyclase"/>
    <property type="match status" value="1"/>
</dbReference>
<dbReference type="GO" id="GO:0005829">
    <property type="term" value="C:cytosol"/>
    <property type="evidence" value="ECO:0007669"/>
    <property type="project" value="TreeGrafter"/>
</dbReference>
<dbReference type="InterPro" id="IPR019405">
    <property type="entry name" value="Lactonase_7-beta_prop"/>
</dbReference>
<feature type="compositionally biased region" description="Basic and acidic residues" evidence="2">
    <location>
        <begin position="176"/>
        <end position="189"/>
    </location>
</feature>
<dbReference type="EMBL" id="CAJNOQ010000291">
    <property type="protein sequence ID" value="CAF0783209.1"/>
    <property type="molecule type" value="Genomic_DNA"/>
</dbReference>
<evidence type="ECO:0008006" key="9">
    <source>
        <dbReference type="Google" id="ProtNLM"/>
    </source>
</evidence>
<proteinExistence type="inferred from homology"/>
<dbReference type="SUPFAM" id="SSF51004">
    <property type="entry name" value="C-terminal (heme d1) domain of cytochrome cd1-nitrite reductase"/>
    <property type="match status" value="1"/>
</dbReference>
<feature type="chain" id="PRO_5036222845" description="6-phosphogluconolactonase" evidence="3">
    <location>
        <begin position="19"/>
        <end position="389"/>
    </location>
</feature>
<comment type="caution">
    <text evidence="4">The sequence shown here is derived from an EMBL/GenBank/DDBJ whole genome shotgun (WGS) entry which is preliminary data.</text>
</comment>
<dbReference type="EMBL" id="CAJOBC010000291">
    <property type="protein sequence ID" value="CAF3566704.1"/>
    <property type="molecule type" value="Genomic_DNA"/>
</dbReference>
<organism evidence="4 8">
    <name type="scientific">Didymodactylos carnosus</name>
    <dbReference type="NCBI Taxonomy" id="1234261"/>
    <lineage>
        <taxon>Eukaryota</taxon>
        <taxon>Metazoa</taxon>
        <taxon>Spiralia</taxon>
        <taxon>Gnathifera</taxon>
        <taxon>Rotifera</taxon>
        <taxon>Eurotatoria</taxon>
        <taxon>Bdelloidea</taxon>
        <taxon>Philodinida</taxon>
        <taxon>Philodinidae</taxon>
        <taxon>Didymodactylos</taxon>
    </lineage>
</organism>
<evidence type="ECO:0000256" key="3">
    <source>
        <dbReference type="SAM" id="SignalP"/>
    </source>
</evidence>
<dbReference type="GO" id="GO:0017057">
    <property type="term" value="F:6-phosphogluconolactonase activity"/>
    <property type="evidence" value="ECO:0007669"/>
    <property type="project" value="TreeGrafter"/>
</dbReference>
<dbReference type="Proteomes" id="UP000677228">
    <property type="component" value="Unassembled WGS sequence"/>
</dbReference>
<dbReference type="Proteomes" id="UP000681722">
    <property type="component" value="Unassembled WGS sequence"/>
</dbReference>
<dbReference type="InterPro" id="IPR050282">
    <property type="entry name" value="Cycloisomerase_2"/>
</dbReference>
<protein>
    <recommendedName>
        <fullName evidence="9">6-phosphogluconolactonase</fullName>
    </recommendedName>
</protein>
<evidence type="ECO:0000256" key="2">
    <source>
        <dbReference type="SAM" id="MobiDB-lite"/>
    </source>
</evidence>
<evidence type="ECO:0000313" key="8">
    <source>
        <dbReference type="Proteomes" id="UP000663829"/>
    </source>
</evidence>
<dbReference type="Pfam" id="PF10282">
    <property type="entry name" value="Lactonase"/>
    <property type="match status" value="1"/>
</dbReference>
<accession>A0A813RN53</accession>
<dbReference type="EMBL" id="CAJOBA010000975">
    <property type="protein sequence ID" value="CAF3568497.1"/>
    <property type="molecule type" value="Genomic_DNA"/>
</dbReference>
<feature type="compositionally biased region" description="Polar residues" evidence="2">
    <location>
        <begin position="160"/>
        <end position="175"/>
    </location>
</feature>
<dbReference type="PANTHER" id="PTHR30344">
    <property type="entry name" value="6-PHOSPHOGLUCONOLACTONASE-RELATED"/>
    <property type="match status" value="1"/>
</dbReference>
<evidence type="ECO:0000313" key="5">
    <source>
        <dbReference type="EMBL" id="CAF0786285.1"/>
    </source>
</evidence>
<dbReference type="InterPro" id="IPR011048">
    <property type="entry name" value="Haem_d1_sf"/>
</dbReference>
<evidence type="ECO:0000256" key="1">
    <source>
        <dbReference type="ARBA" id="ARBA00005564"/>
    </source>
</evidence>
<dbReference type="Gene3D" id="2.130.10.10">
    <property type="entry name" value="YVTN repeat-like/Quinoprotein amine dehydrogenase"/>
    <property type="match status" value="1"/>
</dbReference>
<dbReference type="OrthoDB" id="9972196at2759"/>
<keyword evidence="3" id="KW-0732">Signal</keyword>
<dbReference type="Proteomes" id="UP000663829">
    <property type="component" value="Unassembled WGS sequence"/>
</dbReference>
<reference evidence="4" key="1">
    <citation type="submission" date="2021-02" db="EMBL/GenBank/DDBJ databases">
        <authorList>
            <person name="Nowell W R."/>
        </authorList>
    </citation>
    <scope>NUCLEOTIDE SEQUENCE</scope>
</reference>
<dbReference type="EMBL" id="CAJNOK010000975">
    <property type="protein sequence ID" value="CAF0786285.1"/>
    <property type="molecule type" value="Genomic_DNA"/>
</dbReference>
<sequence length="389" mass="42892">MNPLICMIFCSFICLTESKVFFNYHHPSSKTQRLVYVGTYTEGTSSEGIYAYQLNSKTGQLNKLGLAAKTSNPSYFIIHPNTRYLYAVNELEQYEGKSAGAVSSFEINKRSGTLQYLNSQTSLGAAPCYISTDKEGKNVLVANYNGGNVAVLPINKKSGQLSPSSSFQQHTGSSVNKDRQNEPHAHSIRLDQQNKFALSADLGTDKIYIYSYNSKNGTITPNSQSPFGTSTPGSGPRHLIFSPNNKQIYVMNELTSNIDVFDYDQKLGNMKLVQTVSTLPNNLTLKSNSGAEILLHPNGKYLYSSNRGHNSIAIFTVEKKSGKLNLIGNESTQGQTPRNFNIDPTGQYMIVANQDSNNLVIFRINSRSGKLNSTGQIVELEKPVCIKFL</sequence>
<gene>
    <name evidence="4" type="ORF">GPM918_LOCUS2586</name>
    <name evidence="5" type="ORF">OVA965_LOCUS3889</name>
    <name evidence="6" type="ORF">SRO942_LOCUS2586</name>
    <name evidence="7" type="ORF">TMI583_LOCUS3887</name>
</gene>